<name>A0A2J7THJ9_METSI</name>
<reference evidence="4 5" key="1">
    <citation type="submission" date="2017-10" db="EMBL/GenBank/DDBJ databases">
        <title>Genome announcement of Methylocella silvestris TVC from permafrost.</title>
        <authorList>
            <person name="Wang J."/>
            <person name="Geng K."/>
            <person name="Ul-Haque F."/>
            <person name="Crombie A.T."/>
            <person name="Street L.E."/>
            <person name="Wookey P.A."/>
            <person name="Murrell J.C."/>
            <person name="Pratscher J."/>
        </authorList>
    </citation>
    <scope>NUCLEOTIDE SEQUENCE [LARGE SCALE GENOMIC DNA]</scope>
    <source>
        <strain evidence="4 5">TVC</strain>
    </source>
</reference>
<sequence length="291" mass="31467">MSAEDLFDRALLRRRFLRAVRSGFEDFLLQAAIDGVCDRLGLVVRPFANVADIGTPSPELARRLATEGRLLTRMAAIPAALGGCGLRLVGDEEGLPFADASFDLAVSAFNLQSVNDLPGALIQIRRALKADGLFLACLLGGRSLHELRSALAVAETEVSGGTSPRVAPFADVRDMGGLLQRAGFALPVADSETTIVRYRDLFSLMADLRAMGATNSLVARRRRPVRRALFQRAAEIYAERFSDADGRIRATFDLVFISGWAPHESQQKPLRPGSAQMRLADALGGIKPPPQ</sequence>
<dbReference type="RefSeq" id="WP_102843414.1">
    <property type="nucleotide sequence ID" value="NZ_PDZR01000008.1"/>
</dbReference>
<evidence type="ECO:0000256" key="1">
    <source>
        <dbReference type="ARBA" id="ARBA00022603"/>
    </source>
</evidence>
<dbReference type="PANTHER" id="PTHR13090">
    <property type="entry name" value="ARGININE-HYDROXYLASE NDUFAF5, MITOCHONDRIAL"/>
    <property type="match status" value="1"/>
</dbReference>
<feature type="domain" description="Methyltransferase type 11" evidence="3">
    <location>
        <begin position="88"/>
        <end position="135"/>
    </location>
</feature>
<gene>
    <name evidence="4" type="ORF">CR492_08980</name>
</gene>
<dbReference type="EMBL" id="PDZR01000008">
    <property type="protein sequence ID" value="PNG26248.1"/>
    <property type="molecule type" value="Genomic_DNA"/>
</dbReference>
<dbReference type="SUPFAM" id="SSF53335">
    <property type="entry name" value="S-adenosyl-L-methionine-dependent methyltransferases"/>
    <property type="match status" value="1"/>
</dbReference>
<evidence type="ECO:0000259" key="3">
    <source>
        <dbReference type="Pfam" id="PF08241"/>
    </source>
</evidence>
<protein>
    <submittedName>
        <fullName evidence="4">SAM-dependent methyltransferase</fullName>
    </submittedName>
</protein>
<keyword evidence="2 4" id="KW-0808">Transferase</keyword>
<proteinExistence type="predicted"/>
<keyword evidence="1 4" id="KW-0489">Methyltransferase</keyword>
<organism evidence="4 5">
    <name type="scientific">Methylocella silvestris</name>
    <dbReference type="NCBI Taxonomy" id="199596"/>
    <lineage>
        <taxon>Bacteria</taxon>
        <taxon>Pseudomonadati</taxon>
        <taxon>Pseudomonadota</taxon>
        <taxon>Alphaproteobacteria</taxon>
        <taxon>Hyphomicrobiales</taxon>
        <taxon>Beijerinckiaceae</taxon>
        <taxon>Methylocella</taxon>
    </lineage>
</organism>
<comment type="caution">
    <text evidence="4">The sequence shown here is derived from an EMBL/GenBank/DDBJ whole genome shotgun (WGS) entry which is preliminary data.</text>
</comment>
<dbReference type="CDD" id="cd02440">
    <property type="entry name" value="AdoMet_MTases"/>
    <property type="match status" value="1"/>
</dbReference>
<dbReference type="InterPro" id="IPR050602">
    <property type="entry name" value="Malonyl-ACP_OMT"/>
</dbReference>
<dbReference type="InterPro" id="IPR013216">
    <property type="entry name" value="Methyltransf_11"/>
</dbReference>
<evidence type="ECO:0000256" key="2">
    <source>
        <dbReference type="ARBA" id="ARBA00022679"/>
    </source>
</evidence>
<dbReference type="GO" id="GO:0008757">
    <property type="term" value="F:S-adenosylmethionine-dependent methyltransferase activity"/>
    <property type="evidence" value="ECO:0007669"/>
    <property type="project" value="InterPro"/>
</dbReference>
<dbReference type="Pfam" id="PF08241">
    <property type="entry name" value="Methyltransf_11"/>
    <property type="match status" value="1"/>
</dbReference>
<dbReference type="Gene3D" id="3.40.50.150">
    <property type="entry name" value="Vaccinia Virus protein VP39"/>
    <property type="match status" value="1"/>
</dbReference>
<dbReference type="OrthoDB" id="9793723at2"/>
<evidence type="ECO:0000313" key="5">
    <source>
        <dbReference type="Proteomes" id="UP000236286"/>
    </source>
</evidence>
<dbReference type="Proteomes" id="UP000236286">
    <property type="component" value="Unassembled WGS sequence"/>
</dbReference>
<dbReference type="InterPro" id="IPR029063">
    <property type="entry name" value="SAM-dependent_MTases_sf"/>
</dbReference>
<evidence type="ECO:0000313" key="4">
    <source>
        <dbReference type="EMBL" id="PNG26248.1"/>
    </source>
</evidence>
<dbReference type="GO" id="GO:0032259">
    <property type="term" value="P:methylation"/>
    <property type="evidence" value="ECO:0007669"/>
    <property type="project" value="UniProtKB-KW"/>
</dbReference>
<accession>A0A2J7THJ9</accession>
<dbReference type="PANTHER" id="PTHR13090:SF1">
    <property type="entry name" value="ARGININE-HYDROXYLASE NDUFAF5, MITOCHONDRIAL"/>
    <property type="match status" value="1"/>
</dbReference>
<dbReference type="AlphaFoldDB" id="A0A2J7THJ9"/>